<protein>
    <submittedName>
        <fullName evidence="2">Uncharacterized protein</fullName>
    </submittedName>
</protein>
<gene>
    <name evidence="2" type="ORF">CYNAS_LOCUS21298</name>
</gene>
<dbReference type="AlphaFoldDB" id="A0AA36HFK2"/>
<name>A0AA36HFK2_CYLNA</name>
<dbReference type="EMBL" id="CATQJL010000326">
    <property type="protein sequence ID" value="CAJ0609315.1"/>
    <property type="molecule type" value="Genomic_DNA"/>
</dbReference>
<evidence type="ECO:0000313" key="3">
    <source>
        <dbReference type="Proteomes" id="UP001176961"/>
    </source>
</evidence>
<comment type="caution">
    <text evidence="2">The sequence shown here is derived from an EMBL/GenBank/DDBJ whole genome shotgun (WGS) entry which is preliminary data.</text>
</comment>
<reference evidence="2" key="1">
    <citation type="submission" date="2023-07" db="EMBL/GenBank/DDBJ databases">
        <authorList>
            <consortium name="CYATHOMIX"/>
        </authorList>
    </citation>
    <scope>NUCLEOTIDE SEQUENCE</scope>
    <source>
        <strain evidence="2">N/A</strain>
    </source>
</reference>
<keyword evidence="3" id="KW-1185">Reference proteome</keyword>
<organism evidence="2 3">
    <name type="scientific">Cylicocyclus nassatus</name>
    <name type="common">Nematode worm</name>
    <dbReference type="NCBI Taxonomy" id="53992"/>
    <lineage>
        <taxon>Eukaryota</taxon>
        <taxon>Metazoa</taxon>
        <taxon>Ecdysozoa</taxon>
        <taxon>Nematoda</taxon>
        <taxon>Chromadorea</taxon>
        <taxon>Rhabditida</taxon>
        <taxon>Rhabditina</taxon>
        <taxon>Rhabditomorpha</taxon>
        <taxon>Strongyloidea</taxon>
        <taxon>Strongylidae</taxon>
        <taxon>Cylicocyclus</taxon>
    </lineage>
</organism>
<evidence type="ECO:0000256" key="1">
    <source>
        <dbReference type="SAM" id="MobiDB-lite"/>
    </source>
</evidence>
<proteinExistence type="predicted"/>
<feature type="region of interest" description="Disordered" evidence="1">
    <location>
        <begin position="48"/>
        <end position="68"/>
    </location>
</feature>
<evidence type="ECO:0000313" key="2">
    <source>
        <dbReference type="EMBL" id="CAJ0609315.1"/>
    </source>
</evidence>
<accession>A0AA36HFK2</accession>
<dbReference type="Proteomes" id="UP001176961">
    <property type="component" value="Unassembled WGS sequence"/>
</dbReference>
<sequence length="68" mass="7837">MSSLHSSTLRDISNVNILFLSRCVHLRGEALWNVKGRIINRRNDTGIWKPGRGEEEDEKWLTEGQKST</sequence>